<name>A0A7J6MWB4_PEROL</name>
<dbReference type="InterPro" id="IPR016024">
    <property type="entry name" value="ARM-type_fold"/>
</dbReference>
<sequence>MPRKPAWLSEEDLLKEQAEFINGDKPAATVVRVGGQENKKAVAFAEGTKEDDAPAKAHEAEQQAELSSVDVPLSRVMNDRVVERHPDLTAPVAPPQADPASTSKGFPKPKLRAWRSKKLAASRVPLAQRKETRPSPAPQPKATVDGDTSAAVLGMTREEREETMAEVQRLFSASNIEFLKERGRKKLESDISGQGQEAAAGVESDDVYEGEVDLGFGNRLELDELEIDKQKWMEPVGEEEDLARPEDESFEGRRFDFEGNELKRGSAGVEGRYDPILYHHGEEPGRPGYTVQELLVLSDSNNGGQRQLALRMLREESACSGELDSLMLALGIYSTLGNIIANDSDVSQLWIRHRQVHVRFAVSVSHANINVRHAALAALVQLLVRFPRFTNDLADIPEFLISLENIAKQEMFRVDEQKESPSVVSLAHILSLLLPLAPKLQDICSDIINFAADSYRVATCTLLLPNVDDYYRASQIGSMRVLGGLERPKQSDLDWCCAGLDRWSKGVTDGTMDAEEIRSYLPVFSRYMCLRAGDDEVVLHALKVVEALWRSDKAIVYTVSPRFSRESFKRSLEDCLDSAVQKVEDKAANDDAVTAASVELLELLTTTFEDHAPVCRLAKEPSVSHWLLAKGDLNNIGRALFLLDLDEPAVDELSVLVSHSEGVSSEVWATLCRYRSDKEAAARGLRAAGEDTFPDALGTLWHGVGVEGPWDNSTPMSVLQKASIETVTELERVNREVTQPLLQWGDMAMAVLERVGDFTESSEAWQVGMNLLTYPSGCAMADGGMMKWHESARVDLRKRIENGTEALPCCRVGSEDGWLFEKSGIPTPLESSLMLALCGRSFPLSSRVDVWCDTDFMIVLAKTEGIQALTGESELSSIEQADLSDRESQSLLRVWRDQCQSFLREAADLALDDANLVVRVAGDIVRQLDGV</sequence>
<dbReference type="AlphaFoldDB" id="A0A7J6MWB4"/>
<dbReference type="PANTHER" id="PTHR21483:SF18">
    <property type="entry name" value="RNA POLYMERASE II-ASSOCIATED PROTEIN 1"/>
    <property type="match status" value="1"/>
</dbReference>
<dbReference type="InterPro" id="IPR013929">
    <property type="entry name" value="RPAP1_C"/>
</dbReference>
<comment type="caution">
    <text evidence="3">The sequence shown here is derived from an EMBL/GenBank/DDBJ whole genome shotgun (WGS) entry which is preliminary data.</text>
</comment>
<proteinExistence type="predicted"/>
<evidence type="ECO:0000259" key="2">
    <source>
        <dbReference type="Pfam" id="PF08620"/>
    </source>
</evidence>
<feature type="region of interest" description="Disordered" evidence="1">
    <location>
        <begin position="45"/>
        <end position="149"/>
    </location>
</feature>
<dbReference type="EMBL" id="JABANN010000012">
    <property type="protein sequence ID" value="KAF4675637.1"/>
    <property type="molecule type" value="Genomic_DNA"/>
</dbReference>
<evidence type="ECO:0000256" key="1">
    <source>
        <dbReference type="SAM" id="MobiDB-lite"/>
    </source>
</evidence>
<accession>A0A7J6MWB4</accession>
<reference evidence="3 4" key="1">
    <citation type="submission" date="2020-04" db="EMBL/GenBank/DDBJ databases">
        <title>Perkinsus olseni comparative genomics.</title>
        <authorList>
            <person name="Bogema D.R."/>
        </authorList>
    </citation>
    <scope>NUCLEOTIDE SEQUENCE [LARGE SCALE GENOMIC DNA]</scope>
    <source>
        <strain evidence="3">ATCC PRA-31</strain>
    </source>
</reference>
<protein>
    <recommendedName>
        <fullName evidence="2">RPAP1 C-terminal domain-containing protein</fullName>
    </recommendedName>
</protein>
<dbReference type="InterPro" id="IPR039913">
    <property type="entry name" value="RPAP1/Rba50"/>
</dbReference>
<evidence type="ECO:0000313" key="4">
    <source>
        <dbReference type="Proteomes" id="UP000572268"/>
    </source>
</evidence>
<dbReference type="GO" id="GO:0006366">
    <property type="term" value="P:transcription by RNA polymerase II"/>
    <property type="evidence" value="ECO:0007669"/>
    <property type="project" value="InterPro"/>
</dbReference>
<dbReference type="Pfam" id="PF08620">
    <property type="entry name" value="RPAP1_C"/>
    <property type="match status" value="1"/>
</dbReference>
<feature type="compositionally biased region" description="Basic and acidic residues" evidence="1">
    <location>
        <begin position="77"/>
        <end position="87"/>
    </location>
</feature>
<dbReference type="PANTHER" id="PTHR21483">
    <property type="entry name" value="RNA POLYMERASE II-ASSOCIATED PROTEIN 1"/>
    <property type="match status" value="1"/>
</dbReference>
<dbReference type="Proteomes" id="UP000572268">
    <property type="component" value="Unassembled WGS sequence"/>
</dbReference>
<gene>
    <name evidence="3" type="ORF">FOL46_000829</name>
</gene>
<feature type="compositionally biased region" description="Basic and acidic residues" evidence="1">
    <location>
        <begin position="47"/>
        <end position="61"/>
    </location>
</feature>
<dbReference type="SUPFAM" id="SSF48371">
    <property type="entry name" value="ARM repeat"/>
    <property type="match status" value="1"/>
</dbReference>
<feature type="domain" description="RPAP1 C-terminal" evidence="2">
    <location>
        <begin position="254"/>
        <end position="314"/>
    </location>
</feature>
<organism evidence="3 4">
    <name type="scientific">Perkinsus olseni</name>
    <name type="common">Perkinsus atlanticus</name>
    <dbReference type="NCBI Taxonomy" id="32597"/>
    <lineage>
        <taxon>Eukaryota</taxon>
        <taxon>Sar</taxon>
        <taxon>Alveolata</taxon>
        <taxon>Perkinsozoa</taxon>
        <taxon>Perkinsea</taxon>
        <taxon>Perkinsida</taxon>
        <taxon>Perkinsidae</taxon>
        <taxon>Perkinsus</taxon>
    </lineage>
</organism>
<feature type="compositionally biased region" description="Basic residues" evidence="1">
    <location>
        <begin position="107"/>
        <end position="120"/>
    </location>
</feature>
<evidence type="ECO:0000313" key="3">
    <source>
        <dbReference type="EMBL" id="KAF4675637.1"/>
    </source>
</evidence>